<dbReference type="RefSeq" id="WP_068836875.1">
    <property type="nucleotide sequence ID" value="NZ_BMXC01000004.1"/>
</dbReference>
<dbReference type="AlphaFoldDB" id="A0A1I7JWC9"/>
<dbReference type="STRING" id="388950.GCA_001611675_00688"/>
<dbReference type="PANTHER" id="PTHR36115:SF6">
    <property type="entry name" value="PROLINE-RICH ANTIGEN HOMOLOG"/>
    <property type="match status" value="1"/>
</dbReference>
<keyword evidence="4 6" id="KW-1133">Transmembrane helix</keyword>
<protein>
    <submittedName>
        <fullName evidence="8">Uncharacterized membrane protein YckC, RDD family</fullName>
    </submittedName>
</protein>
<dbReference type="OrthoDB" id="852402at2"/>
<keyword evidence="2" id="KW-1003">Cell membrane</keyword>
<gene>
    <name evidence="8" type="ORF">SAMN04487941_3108</name>
</gene>
<evidence type="ECO:0000256" key="5">
    <source>
        <dbReference type="ARBA" id="ARBA00023136"/>
    </source>
</evidence>
<sequence>MQATFTESNTNAELATLGPRLTAFALDVLLLLTLIGLADYFTISTDENALFLKPERLLHLVLGWLYFAGGETCYCQATPGKYLLHLRVTTTRGSRPSFRATTIRFFARPFSVLLFTLRFLVSAPSDTRSMFHDRLANSQVVKN</sequence>
<keyword evidence="5 6" id="KW-0472">Membrane</keyword>
<evidence type="ECO:0000313" key="8">
    <source>
        <dbReference type="EMBL" id="SFU89502.1"/>
    </source>
</evidence>
<dbReference type="Pfam" id="PF06271">
    <property type="entry name" value="RDD"/>
    <property type="match status" value="1"/>
</dbReference>
<dbReference type="GO" id="GO:0005886">
    <property type="term" value="C:plasma membrane"/>
    <property type="evidence" value="ECO:0007669"/>
    <property type="project" value="UniProtKB-SubCell"/>
</dbReference>
<dbReference type="Proteomes" id="UP000182491">
    <property type="component" value="Unassembled WGS sequence"/>
</dbReference>
<feature type="domain" description="RDD" evidence="7">
    <location>
        <begin position="15"/>
        <end position="137"/>
    </location>
</feature>
<evidence type="ECO:0000259" key="7">
    <source>
        <dbReference type="Pfam" id="PF06271"/>
    </source>
</evidence>
<evidence type="ECO:0000256" key="3">
    <source>
        <dbReference type="ARBA" id="ARBA00022692"/>
    </source>
</evidence>
<evidence type="ECO:0000256" key="2">
    <source>
        <dbReference type="ARBA" id="ARBA00022475"/>
    </source>
</evidence>
<evidence type="ECO:0000256" key="4">
    <source>
        <dbReference type="ARBA" id="ARBA00022989"/>
    </source>
</evidence>
<feature type="transmembrane region" description="Helical" evidence="6">
    <location>
        <begin position="21"/>
        <end position="43"/>
    </location>
</feature>
<dbReference type="InterPro" id="IPR010432">
    <property type="entry name" value="RDD"/>
</dbReference>
<organism evidence="8 9">
    <name type="scientific">Pontibacter akesuensis</name>
    <dbReference type="NCBI Taxonomy" id="388950"/>
    <lineage>
        <taxon>Bacteria</taxon>
        <taxon>Pseudomonadati</taxon>
        <taxon>Bacteroidota</taxon>
        <taxon>Cytophagia</taxon>
        <taxon>Cytophagales</taxon>
        <taxon>Hymenobacteraceae</taxon>
        <taxon>Pontibacter</taxon>
    </lineage>
</organism>
<proteinExistence type="predicted"/>
<keyword evidence="3 6" id="KW-0812">Transmembrane</keyword>
<comment type="subcellular location">
    <subcellularLocation>
        <location evidence="1">Cell membrane</location>
        <topology evidence="1">Multi-pass membrane protein</topology>
    </subcellularLocation>
</comment>
<evidence type="ECO:0000256" key="6">
    <source>
        <dbReference type="SAM" id="Phobius"/>
    </source>
</evidence>
<name>A0A1I7JWC9_9BACT</name>
<accession>A0A1I7JWC9</accession>
<reference evidence="9" key="1">
    <citation type="submission" date="2016-10" db="EMBL/GenBank/DDBJ databases">
        <authorList>
            <person name="Varghese N."/>
        </authorList>
    </citation>
    <scope>NUCLEOTIDE SEQUENCE [LARGE SCALE GENOMIC DNA]</scope>
    <source>
        <strain evidence="9">DSM 18820</strain>
    </source>
</reference>
<keyword evidence="9" id="KW-1185">Reference proteome</keyword>
<evidence type="ECO:0000256" key="1">
    <source>
        <dbReference type="ARBA" id="ARBA00004651"/>
    </source>
</evidence>
<dbReference type="InterPro" id="IPR051791">
    <property type="entry name" value="Pra-immunoreactive"/>
</dbReference>
<dbReference type="EMBL" id="FPCA01000004">
    <property type="protein sequence ID" value="SFU89502.1"/>
    <property type="molecule type" value="Genomic_DNA"/>
</dbReference>
<dbReference type="PANTHER" id="PTHR36115">
    <property type="entry name" value="PROLINE-RICH ANTIGEN HOMOLOG-RELATED"/>
    <property type="match status" value="1"/>
</dbReference>
<evidence type="ECO:0000313" key="9">
    <source>
        <dbReference type="Proteomes" id="UP000182491"/>
    </source>
</evidence>